<sequence>MNLTRRHLLPVLNEIAMMFNGSMEQYEQFEPWAKEQTMRLARAAQSGNALLAFEAEVVRCELEELAESDEVAESARTQRLRQAKEHWLSGLLRVVDQLLADAEVLRA</sequence>
<name>A0A2W5TWL8_9BACT</name>
<reference evidence="1 2" key="1">
    <citation type="submission" date="2017-08" db="EMBL/GenBank/DDBJ databases">
        <title>Infants hospitalized years apart are colonized by the same room-sourced microbial strains.</title>
        <authorList>
            <person name="Brooks B."/>
            <person name="Olm M.R."/>
            <person name="Firek B.A."/>
            <person name="Baker R."/>
            <person name="Thomas B.C."/>
            <person name="Morowitz M.J."/>
            <person name="Banfield J.F."/>
        </authorList>
    </citation>
    <scope>NUCLEOTIDE SEQUENCE [LARGE SCALE GENOMIC DNA]</scope>
    <source>
        <strain evidence="1">S2_003_000_R2_14</strain>
    </source>
</reference>
<accession>A0A2W5TWL8</accession>
<dbReference type="Proteomes" id="UP000249061">
    <property type="component" value="Unassembled WGS sequence"/>
</dbReference>
<evidence type="ECO:0000313" key="2">
    <source>
        <dbReference type="Proteomes" id="UP000249061"/>
    </source>
</evidence>
<dbReference type="EMBL" id="QFQP01000001">
    <property type="protein sequence ID" value="PZR18802.1"/>
    <property type="molecule type" value="Genomic_DNA"/>
</dbReference>
<dbReference type="AlphaFoldDB" id="A0A2W5TWL8"/>
<protein>
    <submittedName>
        <fullName evidence="1">Uncharacterized protein</fullName>
    </submittedName>
</protein>
<proteinExistence type="predicted"/>
<gene>
    <name evidence="1" type="ORF">DI536_02675</name>
</gene>
<evidence type="ECO:0000313" key="1">
    <source>
        <dbReference type="EMBL" id="PZR18802.1"/>
    </source>
</evidence>
<comment type="caution">
    <text evidence="1">The sequence shown here is derived from an EMBL/GenBank/DDBJ whole genome shotgun (WGS) entry which is preliminary data.</text>
</comment>
<organism evidence="1 2">
    <name type="scientific">Archangium gephyra</name>
    <dbReference type="NCBI Taxonomy" id="48"/>
    <lineage>
        <taxon>Bacteria</taxon>
        <taxon>Pseudomonadati</taxon>
        <taxon>Myxococcota</taxon>
        <taxon>Myxococcia</taxon>
        <taxon>Myxococcales</taxon>
        <taxon>Cystobacterineae</taxon>
        <taxon>Archangiaceae</taxon>
        <taxon>Archangium</taxon>
    </lineage>
</organism>